<gene>
    <name evidence="4" type="ORF">F8M41_001737</name>
</gene>
<feature type="region of interest" description="Disordered" evidence="3">
    <location>
        <begin position="1"/>
        <end position="116"/>
    </location>
</feature>
<organism evidence="4 5">
    <name type="scientific">Gigaspora margarita</name>
    <dbReference type="NCBI Taxonomy" id="4874"/>
    <lineage>
        <taxon>Eukaryota</taxon>
        <taxon>Fungi</taxon>
        <taxon>Fungi incertae sedis</taxon>
        <taxon>Mucoromycota</taxon>
        <taxon>Glomeromycotina</taxon>
        <taxon>Glomeromycetes</taxon>
        <taxon>Diversisporales</taxon>
        <taxon>Gigasporaceae</taxon>
        <taxon>Gigaspora</taxon>
    </lineage>
</organism>
<evidence type="ECO:0000256" key="3">
    <source>
        <dbReference type="SAM" id="MobiDB-lite"/>
    </source>
</evidence>
<evidence type="ECO:0000256" key="2">
    <source>
        <dbReference type="ARBA" id="ARBA00023161"/>
    </source>
</evidence>
<keyword evidence="5" id="KW-1185">Reference proteome</keyword>
<evidence type="ECO:0000256" key="1">
    <source>
        <dbReference type="ARBA" id="ARBA00007712"/>
    </source>
</evidence>
<dbReference type="EMBL" id="WTPW01000115">
    <property type="protein sequence ID" value="KAF0546063.1"/>
    <property type="molecule type" value="Genomic_DNA"/>
</dbReference>
<name>A0A8H4AYV1_GIGMA</name>
<feature type="compositionally biased region" description="Basic and acidic residues" evidence="3">
    <location>
        <begin position="36"/>
        <end position="63"/>
    </location>
</feature>
<comment type="similarity">
    <text evidence="1">Belongs to the SMG9 family.</text>
</comment>
<comment type="caution">
    <text evidence="4">The sequence shown here is derived from an EMBL/GenBank/DDBJ whole genome shotgun (WGS) entry which is preliminary data.</text>
</comment>
<evidence type="ECO:0000313" key="4">
    <source>
        <dbReference type="EMBL" id="KAF0546063.1"/>
    </source>
</evidence>
<proteinExistence type="inferred from homology"/>
<dbReference type="CDD" id="cd00882">
    <property type="entry name" value="Ras_like_GTPase"/>
    <property type="match status" value="1"/>
</dbReference>
<dbReference type="AlphaFoldDB" id="A0A8H4AYV1"/>
<protein>
    <submittedName>
        <fullName evidence="4">Protein smg9</fullName>
    </submittedName>
</protein>
<feature type="compositionally biased region" description="Basic and acidic residues" evidence="3">
    <location>
        <begin position="9"/>
        <end position="25"/>
    </location>
</feature>
<feature type="compositionally biased region" description="Polar residues" evidence="3">
    <location>
        <begin position="64"/>
        <end position="73"/>
    </location>
</feature>
<sequence length="479" mass="54009">MAKGSNGNRESEDRNEEGRNGRGSREGNVNGHIKNIRREGSGRDQRSRGEGSNGRRRERKLKDSSSGSLTTPTPDHLSKTFYQTPVILERRPQTSGASTLQASDKGEEESSPQTILHQSVRIFRDDSFNRASSANAPRVETKQMTFKGKPFDKPFVKMINEKGVLNHDSVLKILSDLPGHFVVGVCGPQGVGKSTVISALCQDPQNTFPTQSIETLNLASHETTGIDVHITPERIILLDTQPVFSLSVLEHAMRNDYIPDHISPELWLELQSLQTVIFLLSVCNVVITVTESIDYTMWNFLKKAEMLKYHIPEFPTIPSLASVDPGIEYYPDIVLVCNKTSPADFTSTKHTSICDLLNNMFQDSNLKIFGTVSMTKSLAMYKYPDNKRLPNVFLLPYENQPLRPKGEYIGFTYLNAPDTFNVLAESMRNQIFQLPKKAGKKGQVSEKEWFRSSMRIWDIIRKSEFITEYGKLAAKLREM</sequence>
<keyword evidence="2" id="KW-0866">Nonsense-mediated mRNA decay</keyword>
<dbReference type="InterPro" id="IPR039177">
    <property type="entry name" value="SMG9"/>
</dbReference>
<dbReference type="SUPFAM" id="SSF52540">
    <property type="entry name" value="P-loop containing nucleoside triphosphate hydrolases"/>
    <property type="match status" value="1"/>
</dbReference>
<dbReference type="PANTHER" id="PTHR14270">
    <property type="entry name" value="NONSENSE-MEDIATED MRNA DECAY FACTOR SMG9"/>
    <property type="match status" value="1"/>
</dbReference>
<dbReference type="InterPro" id="IPR027417">
    <property type="entry name" value="P-loop_NTPase"/>
</dbReference>
<reference evidence="4 5" key="1">
    <citation type="journal article" date="2019" name="Environ. Microbiol.">
        <title>At the nexus of three kingdoms: the genome of the mycorrhizal fungus Gigaspora margarita provides insights into plant, endobacterial and fungal interactions.</title>
        <authorList>
            <person name="Venice F."/>
            <person name="Ghignone S."/>
            <person name="Salvioli di Fossalunga A."/>
            <person name="Amselem J."/>
            <person name="Novero M."/>
            <person name="Xianan X."/>
            <person name="Sedzielewska Toro K."/>
            <person name="Morin E."/>
            <person name="Lipzen A."/>
            <person name="Grigoriev I.V."/>
            <person name="Henrissat B."/>
            <person name="Martin F.M."/>
            <person name="Bonfante P."/>
        </authorList>
    </citation>
    <scope>NUCLEOTIDE SEQUENCE [LARGE SCALE GENOMIC DNA]</scope>
    <source>
        <strain evidence="4 5">BEG34</strain>
    </source>
</reference>
<dbReference type="Gene3D" id="3.40.50.300">
    <property type="entry name" value="P-loop containing nucleotide triphosphate hydrolases"/>
    <property type="match status" value="1"/>
</dbReference>
<dbReference type="GO" id="GO:0000184">
    <property type="term" value="P:nuclear-transcribed mRNA catabolic process, nonsense-mediated decay"/>
    <property type="evidence" value="ECO:0007669"/>
    <property type="project" value="UniProtKB-KW"/>
</dbReference>
<feature type="compositionally biased region" description="Polar residues" evidence="3">
    <location>
        <begin position="93"/>
        <end position="102"/>
    </location>
</feature>
<dbReference type="PANTHER" id="PTHR14270:SF0">
    <property type="entry name" value="NONSENSE-MEDIATED MRNA DECAY FACTOR SMG9"/>
    <property type="match status" value="1"/>
</dbReference>
<dbReference type="OrthoDB" id="79514at2759"/>
<accession>A0A8H4AYV1</accession>
<evidence type="ECO:0000313" key="5">
    <source>
        <dbReference type="Proteomes" id="UP000439903"/>
    </source>
</evidence>
<dbReference type="Proteomes" id="UP000439903">
    <property type="component" value="Unassembled WGS sequence"/>
</dbReference>